<dbReference type="RefSeq" id="WP_128444483.1">
    <property type="nucleotide sequence ID" value="NZ_SBIP01000004.1"/>
</dbReference>
<evidence type="ECO:0000256" key="3">
    <source>
        <dbReference type="ARBA" id="ARBA00012687"/>
    </source>
</evidence>
<keyword evidence="5" id="KW-0444">Lipid biosynthesis</keyword>
<evidence type="ECO:0000313" key="13">
    <source>
        <dbReference type="Proteomes" id="UP000287687"/>
    </source>
</evidence>
<comment type="catalytic activity">
    <reaction evidence="10">
        <text>a lipid X + a UDP-2-N,3-O-bis[(3R)-3-hydroxyacyl]-alpha-D-glucosamine = a lipid A disaccharide + UDP + H(+)</text>
        <dbReference type="Rhea" id="RHEA:67828"/>
        <dbReference type="ChEBI" id="CHEBI:15378"/>
        <dbReference type="ChEBI" id="CHEBI:58223"/>
        <dbReference type="ChEBI" id="CHEBI:137748"/>
        <dbReference type="ChEBI" id="CHEBI:176338"/>
        <dbReference type="ChEBI" id="CHEBI:176343"/>
        <dbReference type="EC" id="2.4.1.182"/>
    </reaction>
</comment>
<dbReference type="SUPFAM" id="SSF53756">
    <property type="entry name" value="UDP-Glycosyltransferase/glycogen phosphorylase"/>
    <property type="match status" value="1"/>
</dbReference>
<evidence type="ECO:0000256" key="5">
    <source>
        <dbReference type="ARBA" id="ARBA00022516"/>
    </source>
</evidence>
<name>A0A3S3REK0_9HYPH</name>
<dbReference type="GO" id="GO:0005543">
    <property type="term" value="F:phospholipid binding"/>
    <property type="evidence" value="ECO:0007669"/>
    <property type="project" value="TreeGrafter"/>
</dbReference>
<dbReference type="EC" id="2.4.1.182" evidence="3 11"/>
<dbReference type="GO" id="GO:0008915">
    <property type="term" value="F:lipid-A-disaccharide synthase activity"/>
    <property type="evidence" value="ECO:0007669"/>
    <property type="project" value="UniProtKB-UniRule"/>
</dbReference>
<gene>
    <name evidence="12" type="ORF">EPK99_18035</name>
</gene>
<dbReference type="Proteomes" id="UP000287687">
    <property type="component" value="Unassembled WGS sequence"/>
</dbReference>
<evidence type="ECO:0000256" key="1">
    <source>
        <dbReference type="ARBA" id="ARBA00002056"/>
    </source>
</evidence>
<evidence type="ECO:0000256" key="8">
    <source>
        <dbReference type="ARBA" id="ARBA00022679"/>
    </source>
</evidence>
<evidence type="ECO:0000256" key="4">
    <source>
        <dbReference type="ARBA" id="ARBA00020902"/>
    </source>
</evidence>
<dbReference type="NCBIfam" id="TIGR00215">
    <property type="entry name" value="lpxB"/>
    <property type="match status" value="1"/>
</dbReference>
<dbReference type="OrthoDB" id="9801642at2"/>
<evidence type="ECO:0000256" key="9">
    <source>
        <dbReference type="ARBA" id="ARBA00023098"/>
    </source>
</evidence>
<sequence length="397" mass="43122">MTDSVSAGGLTVGVVAGEVSGDLLGADLINAMRSFHPGPLHLAGVGGDGLAAQGLKSLFDFSELSIMGLTQVLARLPKLIRRIRQTADAIIAARPDVLIIIDSPDFTHRVAKRVRAALPDLPIIDYVCPSVWAWKEYRAQAMLGYVDRVLAVLPFEPEVMQRLGGPETTFVGHRLTDDPGILRIRQARGERLQRELGEPRTIVLLPGSRSAEINALLPVFGEAAHEFASRNGATRFLLPTVPRREALVRQLATNLPVPVEITADEEGKRQAFIQADSAMAASGTVILELALATVPVVSAYRTDWLIKLLAGRIKTWTGALPNLIADYPIVPEYVNDVLRPASLCRTAERLSADTLQRQAMLEGYELVWQRLQVPVPSGEAAAAAVFDAMDKKRASRL</sequence>
<evidence type="ECO:0000256" key="7">
    <source>
        <dbReference type="ARBA" id="ARBA00022676"/>
    </source>
</evidence>
<comment type="function">
    <text evidence="1">Condensation of UDP-2,3-diacylglucosamine and 2,3-diacylglucosamine-1-phosphate to form lipid A disaccharide, a precursor of lipid A, a phosphorylated glycolipid that anchors the lipopolysaccharide to the outer membrane of the cell.</text>
</comment>
<evidence type="ECO:0000256" key="10">
    <source>
        <dbReference type="ARBA" id="ARBA00048975"/>
    </source>
</evidence>
<keyword evidence="13" id="KW-1185">Reference proteome</keyword>
<dbReference type="InterPro" id="IPR003835">
    <property type="entry name" value="Glyco_trans_19"/>
</dbReference>
<dbReference type="PANTHER" id="PTHR30372">
    <property type="entry name" value="LIPID-A-DISACCHARIDE SYNTHASE"/>
    <property type="match status" value="1"/>
</dbReference>
<evidence type="ECO:0000256" key="2">
    <source>
        <dbReference type="ARBA" id="ARBA00007868"/>
    </source>
</evidence>
<dbReference type="GO" id="GO:0009245">
    <property type="term" value="P:lipid A biosynthetic process"/>
    <property type="evidence" value="ECO:0007669"/>
    <property type="project" value="UniProtKB-UniRule"/>
</dbReference>
<comment type="caution">
    <text evidence="12">The sequence shown here is derived from an EMBL/GenBank/DDBJ whole genome shotgun (WGS) entry which is preliminary data.</text>
</comment>
<accession>A0A3S3REK0</accession>
<keyword evidence="7 12" id="KW-0328">Glycosyltransferase</keyword>
<dbReference type="AlphaFoldDB" id="A0A3S3REK0"/>
<proteinExistence type="inferred from homology"/>
<keyword evidence="9" id="KW-0443">Lipid metabolism</keyword>
<evidence type="ECO:0000256" key="6">
    <source>
        <dbReference type="ARBA" id="ARBA00022556"/>
    </source>
</evidence>
<evidence type="ECO:0000313" key="12">
    <source>
        <dbReference type="EMBL" id="RWX75597.1"/>
    </source>
</evidence>
<protein>
    <recommendedName>
        <fullName evidence="4 11">Lipid-A-disaccharide synthase</fullName>
        <ecNumber evidence="3 11">2.4.1.182</ecNumber>
    </recommendedName>
</protein>
<reference evidence="12 13" key="1">
    <citation type="submission" date="2019-01" db="EMBL/GenBank/DDBJ databases">
        <title>The draft genome of Rhizobium sp. 24NR.</title>
        <authorList>
            <person name="Liu L."/>
            <person name="Liang L."/>
            <person name="Shi S."/>
            <person name="Xu L."/>
            <person name="Wang X."/>
            <person name="Li L."/>
            <person name="Zhang X."/>
        </authorList>
    </citation>
    <scope>NUCLEOTIDE SEQUENCE [LARGE SCALE GENOMIC DNA]</scope>
    <source>
        <strain evidence="12 13">24NR</strain>
    </source>
</reference>
<keyword evidence="8 12" id="KW-0808">Transferase</keyword>
<dbReference type="Pfam" id="PF02684">
    <property type="entry name" value="LpxB"/>
    <property type="match status" value="1"/>
</dbReference>
<comment type="similarity">
    <text evidence="2">Belongs to the LpxB family.</text>
</comment>
<dbReference type="PANTHER" id="PTHR30372:SF4">
    <property type="entry name" value="LIPID-A-DISACCHARIDE SYNTHASE, MITOCHONDRIAL-RELATED"/>
    <property type="match status" value="1"/>
</dbReference>
<organism evidence="12 13">
    <name type="scientific">Neorhizobium lilium</name>
    <dbReference type="NCBI Taxonomy" id="2503024"/>
    <lineage>
        <taxon>Bacteria</taxon>
        <taxon>Pseudomonadati</taxon>
        <taxon>Pseudomonadota</taxon>
        <taxon>Alphaproteobacteria</taxon>
        <taxon>Hyphomicrobiales</taxon>
        <taxon>Rhizobiaceae</taxon>
        <taxon>Rhizobium/Agrobacterium group</taxon>
        <taxon>Neorhizobium</taxon>
    </lineage>
</organism>
<keyword evidence="6" id="KW-0441">Lipid A biosynthesis</keyword>
<dbReference type="EMBL" id="SBIP01000004">
    <property type="protein sequence ID" value="RWX75597.1"/>
    <property type="molecule type" value="Genomic_DNA"/>
</dbReference>
<dbReference type="GO" id="GO:0016020">
    <property type="term" value="C:membrane"/>
    <property type="evidence" value="ECO:0007669"/>
    <property type="project" value="GOC"/>
</dbReference>
<evidence type="ECO:0000256" key="11">
    <source>
        <dbReference type="NCBIfam" id="TIGR00215"/>
    </source>
</evidence>